<dbReference type="CDD" id="cd00158">
    <property type="entry name" value="RHOD"/>
    <property type="match status" value="1"/>
</dbReference>
<dbReference type="STRING" id="593133.SAMN04488006_2532"/>
<evidence type="ECO:0000313" key="3">
    <source>
        <dbReference type="Proteomes" id="UP000199312"/>
    </source>
</evidence>
<dbReference type="OrthoDB" id="9800872at2"/>
<proteinExistence type="predicted"/>
<dbReference type="Pfam" id="PF00581">
    <property type="entry name" value="Rhodanese"/>
    <property type="match status" value="1"/>
</dbReference>
<dbReference type="InterPro" id="IPR050229">
    <property type="entry name" value="GlpE_sulfurtransferase"/>
</dbReference>
<reference evidence="3" key="1">
    <citation type="submission" date="2016-10" db="EMBL/GenBank/DDBJ databases">
        <authorList>
            <person name="Varghese N."/>
            <person name="Submissions S."/>
        </authorList>
    </citation>
    <scope>NUCLEOTIDE SEQUENCE [LARGE SCALE GENOMIC DNA]</scope>
    <source>
        <strain evidence="3">DSM 24450</strain>
    </source>
</reference>
<dbReference type="Gene3D" id="3.40.250.10">
    <property type="entry name" value="Rhodanese-like domain"/>
    <property type="match status" value="1"/>
</dbReference>
<name>A0A1I6RJH5_9FLAO</name>
<evidence type="ECO:0000313" key="2">
    <source>
        <dbReference type="EMBL" id="SFS64796.1"/>
    </source>
</evidence>
<dbReference type="EMBL" id="FOZP01000006">
    <property type="protein sequence ID" value="SFS64796.1"/>
    <property type="molecule type" value="Genomic_DNA"/>
</dbReference>
<keyword evidence="3" id="KW-1185">Reference proteome</keyword>
<dbReference type="SUPFAM" id="SSF52821">
    <property type="entry name" value="Rhodanese/Cell cycle control phosphatase"/>
    <property type="match status" value="1"/>
</dbReference>
<dbReference type="PANTHER" id="PTHR43031:SF17">
    <property type="entry name" value="SULFURTRANSFERASE YTWF-RELATED"/>
    <property type="match status" value="1"/>
</dbReference>
<sequence length="103" mass="11052">MSFFGLFGGGNEGSLIEEYLKEGAVVIDVRTVEEFKSGHVNGSKNIVLNTIPGKVKEIKALNKKVIAVCRSGARSGQATSFLKQQGIDVINGGPWQNVAKFVK</sequence>
<gene>
    <name evidence="2" type="ORF">SAMN04488006_2532</name>
</gene>
<feature type="domain" description="Rhodanese" evidence="1">
    <location>
        <begin position="20"/>
        <end position="97"/>
    </location>
</feature>
<dbReference type="Proteomes" id="UP000199312">
    <property type="component" value="Unassembled WGS sequence"/>
</dbReference>
<accession>A0A1I6RJH5</accession>
<dbReference type="SMART" id="SM00450">
    <property type="entry name" value="RHOD"/>
    <property type="match status" value="1"/>
</dbReference>
<dbReference type="InterPro" id="IPR036873">
    <property type="entry name" value="Rhodanese-like_dom_sf"/>
</dbReference>
<dbReference type="InterPro" id="IPR001763">
    <property type="entry name" value="Rhodanese-like_dom"/>
</dbReference>
<dbReference type="PROSITE" id="PS50206">
    <property type="entry name" value="RHODANESE_3"/>
    <property type="match status" value="1"/>
</dbReference>
<organism evidence="2 3">
    <name type="scientific">Lutibacter maritimus</name>
    <dbReference type="NCBI Taxonomy" id="593133"/>
    <lineage>
        <taxon>Bacteria</taxon>
        <taxon>Pseudomonadati</taxon>
        <taxon>Bacteroidota</taxon>
        <taxon>Flavobacteriia</taxon>
        <taxon>Flavobacteriales</taxon>
        <taxon>Flavobacteriaceae</taxon>
        <taxon>Lutibacter</taxon>
    </lineage>
</organism>
<evidence type="ECO:0000259" key="1">
    <source>
        <dbReference type="PROSITE" id="PS50206"/>
    </source>
</evidence>
<dbReference type="RefSeq" id="WP_090227444.1">
    <property type="nucleotide sequence ID" value="NZ_FOZP01000006.1"/>
</dbReference>
<dbReference type="PANTHER" id="PTHR43031">
    <property type="entry name" value="FAD-DEPENDENT OXIDOREDUCTASE"/>
    <property type="match status" value="1"/>
</dbReference>
<dbReference type="AlphaFoldDB" id="A0A1I6RJH5"/>
<protein>
    <submittedName>
        <fullName evidence="2">Rhodanese-like domain-containing protein</fullName>
    </submittedName>
</protein>